<dbReference type="AlphaFoldDB" id="A0A6I1TU06"/>
<evidence type="ECO:0000256" key="5">
    <source>
        <dbReference type="ARBA" id="ARBA00012684"/>
    </source>
</evidence>
<feature type="binding site" evidence="11">
    <location>
        <position position="92"/>
    </location>
    <ligand>
        <name>substrate</name>
    </ligand>
</feature>
<feature type="binding site" evidence="11">
    <location>
        <position position="146"/>
    </location>
    <ligand>
        <name>substrate</name>
    </ligand>
</feature>
<feature type="domain" description="Thiaminase-2/PQQC" evidence="12">
    <location>
        <begin position="22"/>
        <end position="220"/>
    </location>
</feature>
<keyword evidence="7 9" id="KW-0784">Thiamine biosynthesis</keyword>
<evidence type="ECO:0000256" key="2">
    <source>
        <dbReference type="ARBA" id="ARBA00004948"/>
    </source>
</evidence>
<comment type="subunit">
    <text evidence="4">Homotetramer.</text>
</comment>
<dbReference type="InterPro" id="IPR016084">
    <property type="entry name" value="Haem_Oase-like_multi-hlx"/>
</dbReference>
<feature type="binding site" evidence="11">
    <location>
        <position position="54"/>
    </location>
    <ligand>
        <name>substrate</name>
    </ligand>
</feature>
<evidence type="ECO:0000256" key="11">
    <source>
        <dbReference type="PIRSR" id="PIRSR003170-2"/>
    </source>
</evidence>
<dbReference type="EMBL" id="WIJP01000001">
    <property type="protein sequence ID" value="MQQ28814.1"/>
    <property type="molecule type" value="Genomic_DNA"/>
</dbReference>
<comment type="function">
    <text evidence="9">Catalyzes an amino-pyrimidine hydrolysis reaction at the C5' of the pyrimidine moiety of thiamine compounds, a reaction that is part of a thiamine salvage pathway. Thus, catalyzes the conversion of 4-amino-5-aminomethyl-2-methylpyrimidine to 4-amino-5-hydroxymethyl-2-methylpyrimidine (HMP).</text>
</comment>
<comment type="similarity">
    <text evidence="3 9">Belongs to the TenA family.</text>
</comment>
<evidence type="ECO:0000256" key="8">
    <source>
        <dbReference type="ARBA" id="ARBA00048337"/>
    </source>
</evidence>
<dbReference type="GO" id="GO:0005829">
    <property type="term" value="C:cytosol"/>
    <property type="evidence" value="ECO:0007669"/>
    <property type="project" value="TreeGrafter"/>
</dbReference>
<organism evidence="13 14">
    <name type="scientific">Streptococcus mitis</name>
    <dbReference type="NCBI Taxonomy" id="28037"/>
    <lineage>
        <taxon>Bacteria</taxon>
        <taxon>Bacillati</taxon>
        <taxon>Bacillota</taxon>
        <taxon>Bacilli</taxon>
        <taxon>Lactobacillales</taxon>
        <taxon>Streptococcaceae</taxon>
        <taxon>Streptococcus</taxon>
        <taxon>Streptococcus mitis group</taxon>
    </lineage>
</organism>
<dbReference type="PIRSF" id="PIRSF003170">
    <property type="entry name" value="Pet18p"/>
    <property type="match status" value="1"/>
</dbReference>
<dbReference type="GO" id="GO:0050334">
    <property type="term" value="F:thiaminase activity"/>
    <property type="evidence" value="ECO:0007669"/>
    <property type="project" value="UniProtKB-UniRule"/>
</dbReference>
<dbReference type="GO" id="GO:0009228">
    <property type="term" value="P:thiamine biosynthetic process"/>
    <property type="evidence" value="ECO:0007669"/>
    <property type="project" value="UniProtKB-KW"/>
</dbReference>
<evidence type="ECO:0000256" key="1">
    <source>
        <dbReference type="ARBA" id="ARBA00001881"/>
    </source>
</evidence>
<dbReference type="Gene3D" id="1.20.910.10">
    <property type="entry name" value="Heme oxygenase-like"/>
    <property type="match status" value="1"/>
</dbReference>
<dbReference type="EC" id="3.5.99.2" evidence="5 9"/>
<comment type="catalytic activity">
    <reaction evidence="1 9">
        <text>4-amino-5-aminomethyl-2-methylpyrimidine + H2O = 4-amino-5-hydroxymethyl-2-methylpyrimidine + NH4(+)</text>
        <dbReference type="Rhea" id="RHEA:31799"/>
        <dbReference type="ChEBI" id="CHEBI:15377"/>
        <dbReference type="ChEBI" id="CHEBI:16892"/>
        <dbReference type="ChEBI" id="CHEBI:28938"/>
        <dbReference type="ChEBI" id="CHEBI:63416"/>
        <dbReference type="EC" id="3.5.99.2"/>
    </reaction>
</comment>
<evidence type="ECO:0000256" key="10">
    <source>
        <dbReference type="PIRSR" id="PIRSR003170-1"/>
    </source>
</evidence>
<reference evidence="13 14" key="1">
    <citation type="submission" date="2019-10" db="EMBL/GenBank/DDBJ databases">
        <title>Streptococcus mitis of the oral and urogenital tracts.</title>
        <authorList>
            <person name="Price T."/>
            <person name="Mores C.R."/>
            <person name="Putonti C."/>
            <person name="Wolfe A.J."/>
        </authorList>
    </citation>
    <scope>NUCLEOTIDE SEQUENCE [LARGE SCALE GENOMIC DNA]</scope>
    <source>
        <strain evidence="13 14">SM10</strain>
    </source>
</reference>
<dbReference type="PANTHER" id="PTHR43198:SF2">
    <property type="entry name" value="SI:CH1073-67J19.1-RELATED"/>
    <property type="match status" value="1"/>
</dbReference>
<dbReference type="RefSeq" id="WP_153222823.1">
    <property type="nucleotide sequence ID" value="NZ_WIJP01000001.1"/>
</dbReference>
<name>A0A6I1TU06_STRMT</name>
<dbReference type="Pfam" id="PF03070">
    <property type="entry name" value="TENA_THI-4"/>
    <property type="match status" value="1"/>
</dbReference>
<dbReference type="Proteomes" id="UP000438885">
    <property type="component" value="Unassembled WGS sequence"/>
</dbReference>
<evidence type="ECO:0000256" key="4">
    <source>
        <dbReference type="ARBA" id="ARBA00011881"/>
    </source>
</evidence>
<comment type="caution">
    <text evidence="13">The sequence shown here is derived from an EMBL/GenBank/DDBJ whole genome shotgun (WGS) entry which is preliminary data.</text>
</comment>
<proteinExistence type="inferred from homology"/>
<dbReference type="PANTHER" id="PTHR43198">
    <property type="entry name" value="BIFUNCTIONAL TH2 PROTEIN"/>
    <property type="match status" value="1"/>
</dbReference>
<evidence type="ECO:0000256" key="9">
    <source>
        <dbReference type="PIRNR" id="PIRNR003170"/>
    </source>
</evidence>
<feature type="active site" description="Proton donor" evidence="10">
    <location>
        <position position="212"/>
    </location>
</feature>
<dbReference type="GO" id="GO:0009229">
    <property type="term" value="P:thiamine diphosphate biosynthetic process"/>
    <property type="evidence" value="ECO:0007669"/>
    <property type="project" value="UniProtKB-UniPathway"/>
</dbReference>
<dbReference type="InterPro" id="IPR026285">
    <property type="entry name" value="TenA_E"/>
</dbReference>
<keyword evidence="9" id="KW-0378">Hydrolase</keyword>
<gene>
    <name evidence="13" type="ORF">GEZ84_00090</name>
</gene>
<evidence type="ECO:0000313" key="14">
    <source>
        <dbReference type="Proteomes" id="UP000438885"/>
    </source>
</evidence>
<accession>A0A6I1TU06</accession>
<evidence type="ECO:0000259" key="12">
    <source>
        <dbReference type="Pfam" id="PF03070"/>
    </source>
</evidence>
<evidence type="ECO:0000256" key="7">
    <source>
        <dbReference type="ARBA" id="ARBA00022977"/>
    </source>
</evidence>
<dbReference type="SUPFAM" id="SSF48613">
    <property type="entry name" value="Heme oxygenase-like"/>
    <property type="match status" value="1"/>
</dbReference>
<evidence type="ECO:0000256" key="6">
    <source>
        <dbReference type="ARBA" id="ARBA00013647"/>
    </source>
</evidence>
<evidence type="ECO:0000313" key="13">
    <source>
        <dbReference type="EMBL" id="MQQ28814.1"/>
    </source>
</evidence>
<dbReference type="InterPro" id="IPR004305">
    <property type="entry name" value="Thiaminase-2/PQQC"/>
</dbReference>
<sequence length="226" mass="25969">METQDYAFQPGLTVGELLKSSQKDWQAAINHRFVKELFAGTIENKVLKDYLIQDYHFFDAFLSMLGACVAHADQLESKLRFAKQLGFLEADEDGYFKKAFKELNVAENDYLEVTLHPVTKAFQDLMYSAVASSDYAHLLVMLVIAEGLYLDWGSKDLPLPEAYIHSEWVNLHRGPFFAEWVQFLVDELNRVGKGREDLTELQQRWNQAVALEIAFFDIGYNLKGNE</sequence>
<dbReference type="InterPro" id="IPR050967">
    <property type="entry name" value="Thiamine_Salvage_TenA"/>
</dbReference>
<comment type="pathway">
    <text evidence="2 9">Cofactor biosynthesis; thiamine diphosphate biosynthesis.</text>
</comment>
<dbReference type="UniPathway" id="UPA00060"/>
<comment type="catalytic activity">
    <reaction evidence="8 9">
        <text>thiamine + H2O = 5-(2-hydroxyethyl)-4-methylthiazole + 4-amino-5-hydroxymethyl-2-methylpyrimidine + H(+)</text>
        <dbReference type="Rhea" id="RHEA:17509"/>
        <dbReference type="ChEBI" id="CHEBI:15377"/>
        <dbReference type="ChEBI" id="CHEBI:15378"/>
        <dbReference type="ChEBI" id="CHEBI:16892"/>
        <dbReference type="ChEBI" id="CHEBI:17957"/>
        <dbReference type="ChEBI" id="CHEBI:18385"/>
        <dbReference type="EC" id="3.5.99.2"/>
    </reaction>
</comment>
<dbReference type="CDD" id="cd19358">
    <property type="entry name" value="TenA_E_Spr0628-like"/>
    <property type="match status" value="1"/>
</dbReference>
<evidence type="ECO:0000256" key="3">
    <source>
        <dbReference type="ARBA" id="ARBA00010264"/>
    </source>
</evidence>
<protein>
    <recommendedName>
        <fullName evidence="6 9">Aminopyrimidine aminohydrolase</fullName>
        <ecNumber evidence="5 9">3.5.99.2</ecNumber>
    </recommendedName>
</protein>